<dbReference type="EMBL" id="JBHTIS010003621">
    <property type="protein sequence ID" value="MFD1051465.1"/>
    <property type="molecule type" value="Genomic_DNA"/>
</dbReference>
<sequence length="153" mass="17104">MHAGMIGPGHFRFSVVGETILNLKARLWFVHRGIERLFQGQRPEQAVELAERVSGDTTIGHTLAFCHAIEDAYQLTVSPDTHRIRGILLELERLYNHITDIGALCNDVGYGILNTHAQRVREQLLRINDHVTGHRLFRGAIHPGSATVTALPD</sequence>
<dbReference type="InterPro" id="IPR029014">
    <property type="entry name" value="NiFe-Hase_large"/>
</dbReference>
<feature type="non-terminal residue" evidence="1">
    <location>
        <position position="153"/>
    </location>
</feature>
<dbReference type="PANTHER" id="PTHR43485:SF1">
    <property type="entry name" value="FORMATE HYDROGENLYASE SUBUNIT 5-RELATED"/>
    <property type="match status" value="1"/>
</dbReference>
<organism evidence="1 2">
    <name type="scientific">Kibdelosporangium lantanae</name>
    <dbReference type="NCBI Taxonomy" id="1497396"/>
    <lineage>
        <taxon>Bacteria</taxon>
        <taxon>Bacillati</taxon>
        <taxon>Actinomycetota</taxon>
        <taxon>Actinomycetes</taxon>
        <taxon>Pseudonocardiales</taxon>
        <taxon>Pseudonocardiaceae</taxon>
        <taxon>Kibdelosporangium</taxon>
    </lineage>
</organism>
<name>A0ABW3MLK6_9PSEU</name>
<accession>A0ABW3MLK6</accession>
<dbReference type="Proteomes" id="UP001597045">
    <property type="component" value="Unassembled WGS sequence"/>
</dbReference>
<protein>
    <submittedName>
        <fullName evidence="1">Nickel-dependent hydrogenase large subunit</fullName>
    </submittedName>
</protein>
<dbReference type="PANTHER" id="PTHR43485">
    <property type="entry name" value="HYDROGENASE-4 COMPONENT G"/>
    <property type="match status" value="1"/>
</dbReference>
<dbReference type="InterPro" id="IPR001501">
    <property type="entry name" value="Ni-dep_hyd_lsu"/>
</dbReference>
<dbReference type="SUPFAM" id="SSF56762">
    <property type="entry name" value="HydB/Nqo4-like"/>
    <property type="match status" value="1"/>
</dbReference>
<reference evidence="2" key="1">
    <citation type="journal article" date="2019" name="Int. J. Syst. Evol. Microbiol.">
        <title>The Global Catalogue of Microorganisms (GCM) 10K type strain sequencing project: providing services to taxonomists for standard genome sequencing and annotation.</title>
        <authorList>
            <consortium name="The Broad Institute Genomics Platform"/>
            <consortium name="The Broad Institute Genome Sequencing Center for Infectious Disease"/>
            <person name="Wu L."/>
            <person name="Ma J."/>
        </authorList>
    </citation>
    <scope>NUCLEOTIDE SEQUENCE [LARGE SCALE GENOMIC DNA]</scope>
    <source>
        <strain evidence="2">JCM 31486</strain>
    </source>
</reference>
<proteinExistence type="predicted"/>
<gene>
    <name evidence="1" type="ORF">ACFQ1S_40935</name>
</gene>
<keyword evidence="2" id="KW-1185">Reference proteome</keyword>
<dbReference type="Gene3D" id="1.10.645.10">
    <property type="entry name" value="Cytochrome-c3 Hydrogenase, chain B"/>
    <property type="match status" value="1"/>
</dbReference>
<evidence type="ECO:0000313" key="1">
    <source>
        <dbReference type="EMBL" id="MFD1051465.1"/>
    </source>
</evidence>
<comment type="caution">
    <text evidence="1">The sequence shown here is derived from an EMBL/GenBank/DDBJ whole genome shotgun (WGS) entry which is preliminary data.</text>
</comment>
<dbReference type="InterPro" id="IPR052197">
    <property type="entry name" value="ComplexI_49kDa-like"/>
</dbReference>
<dbReference type="Pfam" id="PF00374">
    <property type="entry name" value="NiFeSe_Hases"/>
    <property type="match status" value="1"/>
</dbReference>
<evidence type="ECO:0000313" key="2">
    <source>
        <dbReference type="Proteomes" id="UP001597045"/>
    </source>
</evidence>